<keyword evidence="1" id="KW-1133">Transmembrane helix</keyword>
<evidence type="ECO:0000313" key="3">
    <source>
        <dbReference type="Proteomes" id="UP001221898"/>
    </source>
</evidence>
<keyword evidence="1" id="KW-0812">Transmembrane</keyword>
<sequence length="111" mass="12128">MMVMIMTIGIAQVLIVVAMVMFVTIHTSISTGVKNFSITCSFPRGGLVQLCLVFPEPALREQGRTVGFQLFPFGLVLRRALGPRLLTGTVIVSVWVFLVALLSAVWVLPTH</sequence>
<keyword evidence="1" id="KW-0472">Membrane</keyword>
<name>A0AAD7RI60_9TELE</name>
<evidence type="ECO:0000313" key="2">
    <source>
        <dbReference type="EMBL" id="KAJ8384603.1"/>
    </source>
</evidence>
<evidence type="ECO:0000256" key="1">
    <source>
        <dbReference type="SAM" id="Phobius"/>
    </source>
</evidence>
<feature type="transmembrane region" description="Helical" evidence="1">
    <location>
        <begin position="85"/>
        <end position="108"/>
    </location>
</feature>
<proteinExistence type="predicted"/>
<accession>A0AAD7RI60</accession>
<protein>
    <submittedName>
        <fullName evidence="2">Uncharacterized protein</fullName>
    </submittedName>
</protein>
<reference evidence="2" key="1">
    <citation type="journal article" date="2023" name="Science">
        <title>Genome structures resolve the early diversification of teleost fishes.</title>
        <authorList>
            <person name="Parey E."/>
            <person name="Louis A."/>
            <person name="Montfort J."/>
            <person name="Bouchez O."/>
            <person name="Roques C."/>
            <person name="Iampietro C."/>
            <person name="Lluch J."/>
            <person name="Castinel A."/>
            <person name="Donnadieu C."/>
            <person name="Desvignes T."/>
            <person name="Floi Bucao C."/>
            <person name="Jouanno E."/>
            <person name="Wen M."/>
            <person name="Mejri S."/>
            <person name="Dirks R."/>
            <person name="Jansen H."/>
            <person name="Henkel C."/>
            <person name="Chen W.J."/>
            <person name="Zahm M."/>
            <person name="Cabau C."/>
            <person name="Klopp C."/>
            <person name="Thompson A.W."/>
            <person name="Robinson-Rechavi M."/>
            <person name="Braasch I."/>
            <person name="Lecointre G."/>
            <person name="Bobe J."/>
            <person name="Postlethwait J.H."/>
            <person name="Berthelot C."/>
            <person name="Roest Crollius H."/>
            <person name="Guiguen Y."/>
        </authorList>
    </citation>
    <scope>NUCLEOTIDE SEQUENCE</scope>
    <source>
        <strain evidence="2">NC1722</strain>
    </source>
</reference>
<organism evidence="2 3">
    <name type="scientific">Aldrovandia affinis</name>
    <dbReference type="NCBI Taxonomy" id="143900"/>
    <lineage>
        <taxon>Eukaryota</taxon>
        <taxon>Metazoa</taxon>
        <taxon>Chordata</taxon>
        <taxon>Craniata</taxon>
        <taxon>Vertebrata</taxon>
        <taxon>Euteleostomi</taxon>
        <taxon>Actinopterygii</taxon>
        <taxon>Neopterygii</taxon>
        <taxon>Teleostei</taxon>
        <taxon>Notacanthiformes</taxon>
        <taxon>Halosauridae</taxon>
        <taxon>Aldrovandia</taxon>
    </lineage>
</organism>
<feature type="transmembrane region" description="Helical" evidence="1">
    <location>
        <begin position="6"/>
        <end position="25"/>
    </location>
</feature>
<comment type="caution">
    <text evidence="2">The sequence shown here is derived from an EMBL/GenBank/DDBJ whole genome shotgun (WGS) entry which is preliminary data.</text>
</comment>
<dbReference type="Proteomes" id="UP001221898">
    <property type="component" value="Unassembled WGS sequence"/>
</dbReference>
<dbReference type="EMBL" id="JAINUG010000268">
    <property type="protein sequence ID" value="KAJ8384603.1"/>
    <property type="molecule type" value="Genomic_DNA"/>
</dbReference>
<keyword evidence="3" id="KW-1185">Reference proteome</keyword>
<dbReference type="AlphaFoldDB" id="A0AAD7RI60"/>
<gene>
    <name evidence="2" type="ORF">AAFF_G00200400</name>
</gene>